<sequence>MSENKNDAVTIIKHIAVLREGKNGWTQELNIVSWYGKEAKYDIRWWSKDKLDSGKGITLRHDEMLALKNAIIDLPEHFQTMA</sequence>
<dbReference type="InterPro" id="IPR003173">
    <property type="entry name" value="PC4_C"/>
</dbReference>
<accession>A0ABW4KE13</accession>
<dbReference type="EMBL" id="JBHUEO010000002">
    <property type="protein sequence ID" value="MFD1705222.1"/>
    <property type="molecule type" value="Genomic_DNA"/>
</dbReference>
<protein>
    <submittedName>
        <fullName evidence="2">YdbC family protein</fullName>
    </submittedName>
</protein>
<keyword evidence="3" id="KW-1185">Reference proteome</keyword>
<evidence type="ECO:0000259" key="1">
    <source>
        <dbReference type="Pfam" id="PF02229"/>
    </source>
</evidence>
<evidence type="ECO:0000313" key="2">
    <source>
        <dbReference type="EMBL" id="MFD1705222.1"/>
    </source>
</evidence>
<evidence type="ECO:0000313" key="3">
    <source>
        <dbReference type="Proteomes" id="UP001597301"/>
    </source>
</evidence>
<proteinExistence type="predicted"/>
<dbReference type="RefSeq" id="WP_380771472.1">
    <property type="nucleotide sequence ID" value="NZ_JBHUEO010000002.1"/>
</dbReference>
<reference evidence="3" key="1">
    <citation type="journal article" date="2019" name="Int. J. Syst. Evol. Microbiol.">
        <title>The Global Catalogue of Microorganisms (GCM) 10K type strain sequencing project: providing services to taxonomists for standard genome sequencing and annotation.</title>
        <authorList>
            <consortium name="The Broad Institute Genomics Platform"/>
            <consortium name="The Broad Institute Genome Sequencing Center for Infectious Disease"/>
            <person name="Wu L."/>
            <person name="Ma J."/>
        </authorList>
    </citation>
    <scope>NUCLEOTIDE SEQUENCE [LARGE SCALE GENOMIC DNA]</scope>
    <source>
        <strain evidence="3">CGMCC 1.12295</strain>
    </source>
</reference>
<name>A0ABW4KE13_9BACI</name>
<comment type="caution">
    <text evidence="2">The sequence shown here is derived from an EMBL/GenBank/DDBJ whole genome shotgun (WGS) entry which is preliminary data.</text>
</comment>
<dbReference type="Proteomes" id="UP001597301">
    <property type="component" value="Unassembled WGS sequence"/>
</dbReference>
<organism evidence="2 3">
    <name type="scientific">Siminovitchia sediminis</name>
    <dbReference type="NCBI Taxonomy" id="1274353"/>
    <lineage>
        <taxon>Bacteria</taxon>
        <taxon>Bacillati</taxon>
        <taxon>Bacillota</taxon>
        <taxon>Bacilli</taxon>
        <taxon>Bacillales</taxon>
        <taxon>Bacillaceae</taxon>
        <taxon>Siminovitchia</taxon>
    </lineage>
</organism>
<feature type="domain" description="Transcriptional coactivator p15 (PC4) C-terminal" evidence="1">
    <location>
        <begin position="23"/>
        <end position="70"/>
    </location>
</feature>
<dbReference type="Gene3D" id="2.30.31.70">
    <property type="match status" value="1"/>
</dbReference>
<gene>
    <name evidence="2" type="ORF">ACFSCZ_00470</name>
</gene>
<dbReference type="Pfam" id="PF02229">
    <property type="entry name" value="PC4"/>
    <property type="match status" value="1"/>
</dbReference>